<evidence type="ECO:0000313" key="3">
    <source>
        <dbReference type="Proteomes" id="UP000075243"/>
    </source>
</evidence>
<feature type="domain" description="Reverse transcriptase Ty1/copia-type" evidence="1">
    <location>
        <begin position="6"/>
        <end position="86"/>
    </location>
</feature>
<evidence type="ECO:0000259" key="1">
    <source>
        <dbReference type="Pfam" id="PF07727"/>
    </source>
</evidence>
<dbReference type="InterPro" id="IPR013103">
    <property type="entry name" value="RVT_2"/>
</dbReference>
<dbReference type="AlphaFoldDB" id="A0A151RYR3"/>
<evidence type="ECO:0000313" key="2">
    <source>
        <dbReference type="EMBL" id="KYP47664.1"/>
    </source>
</evidence>
<dbReference type="EMBL" id="KQ483521">
    <property type="protein sequence ID" value="KYP47664.1"/>
    <property type="molecule type" value="Genomic_DNA"/>
</dbReference>
<keyword evidence="3" id="KW-1185">Reference proteome</keyword>
<protein>
    <submittedName>
        <fullName evidence="2">Retrovirus-related Pol polyprotein from transposon TNT 1-94</fullName>
    </submittedName>
</protein>
<name>A0A151RYR3_CAJCA</name>
<sequence length="143" mass="16309">MNGDCVIICLYVDDMLIFGTCIDIVLRTKSFLASNFDMKDMGEASVILGVKIIRKRDNILLSQEHHVEKILKKFDYYDSKSVSTPYDANSQLRKNRGDLIAQRHIQLRHNMVKQLFKDGTISIDNVKLEGNLADPLIKPLGKK</sequence>
<organism evidence="2 3">
    <name type="scientific">Cajanus cajan</name>
    <name type="common">Pigeon pea</name>
    <name type="synonym">Cajanus indicus</name>
    <dbReference type="NCBI Taxonomy" id="3821"/>
    <lineage>
        <taxon>Eukaryota</taxon>
        <taxon>Viridiplantae</taxon>
        <taxon>Streptophyta</taxon>
        <taxon>Embryophyta</taxon>
        <taxon>Tracheophyta</taxon>
        <taxon>Spermatophyta</taxon>
        <taxon>Magnoliopsida</taxon>
        <taxon>eudicotyledons</taxon>
        <taxon>Gunneridae</taxon>
        <taxon>Pentapetalae</taxon>
        <taxon>rosids</taxon>
        <taxon>fabids</taxon>
        <taxon>Fabales</taxon>
        <taxon>Fabaceae</taxon>
        <taxon>Papilionoideae</taxon>
        <taxon>50 kb inversion clade</taxon>
        <taxon>NPAAA clade</taxon>
        <taxon>indigoferoid/millettioid clade</taxon>
        <taxon>Phaseoleae</taxon>
        <taxon>Cajanus</taxon>
    </lineage>
</organism>
<dbReference type="Pfam" id="PF07727">
    <property type="entry name" value="RVT_2"/>
    <property type="match status" value="1"/>
</dbReference>
<gene>
    <name evidence="2" type="ORF">KK1_030695</name>
</gene>
<proteinExistence type="predicted"/>
<accession>A0A151RYR3</accession>
<dbReference type="Gramene" id="C.cajan_31943.t">
    <property type="protein sequence ID" value="C.cajan_31943.t"/>
    <property type="gene ID" value="C.cajan_31943"/>
</dbReference>
<reference evidence="2" key="1">
    <citation type="journal article" date="2012" name="Nat. Biotechnol.">
        <title>Draft genome sequence of pigeonpea (Cajanus cajan), an orphan legume crop of resource-poor farmers.</title>
        <authorList>
            <person name="Varshney R.K."/>
            <person name="Chen W."/>
            <person name="Li Y."/>
            <person name="Bharti A.K."/>
            <person name="Saxena R.K."/>
            <person name="Schlueter J.A."/>
            <person name="Donoghue M.T."/>
            <person name="Azam S."/>
            <person name="Fan G."/>
            <person name="Whaley A.M."/>
            <person name="Farmer A.D."/>
            <person name="Sheridan J."/>
            <person name="Iwata A."/>
            <person name="Tuteja R."/>
            <person name="Penmetsa R.V."/>
            <person name="Wu W."/>
            <person name="Upadhyaya H.D."/>
            <person name="Yang S.P."/>
            <person name="Shah T."/>
            <person name="Saxena K.B."/>
            <person name="Michael T."/>
            <person name="McCombie W.R."/>
            <person name="Yang B."/>
            <person name="Zhang G."/>
            <person name="Yang H."/>
            <person name="Wang J."/>
            <person name="Spillane C."/>
            <person name="Cook D.R."/>
            <person name="May G.D."/>
            <person name="Xu X."/>
            <person name="Jackson S.A."/>
        </authorList>
    </citation>
    <scope>NUCLEOTIDE SEQUENCE [LARGE SCALE GENOMIC DNA]</scope>
</reference>
<dbReference type="Proteomes" id="UP000075243">
    <property type="component" value="Unassembled WGS sequence"/>
</dbReference>